<proteinExistence type="predicted"/>
<dbReference type="InterPro" id="IPR044855">
    <property type="entry name" value="CoA-Trfase_III_dom3_sf"/>
</dbReference>
<sequence length="407" mass="43812">MAGPLSHLRVLDLSRVLAGPWAGQILGDLGAEVIKIERPGTGDDTRSWGPPYLQGADGNTELSAYFLTANRNKQSLAVDIAHPEGQALVRKLVAESDVVLENFKVGGLKRYGLDYDSLRRINPKLIYCSITGFGQDGPYAARPGYDFLIQAMGGLMSITGQPDGEPGAGPMKVGVALTDIMTGLYATIGVLAALSHRDRTGEGQYVEAALLDVQVACLANQAMNYLTTGKAPARMGNAHPNIVPYQDFPTADGNMVLTVGNDQQFARLCDVLGHPEWASDERFATNRARVANRKELIPKLRQATVMRSTREWVAILEQAGVPCGPVNTLGQVFEDPQVLARGMRQTVTHPSLGEVPTVGNPIKLKLTPVDYRTAPPLLGEQSEQVLQRVAGLSPGEIEALRERGVIS</sequence>
<dbReference type="PANTHER" id="PTHR48207:SF3">
    <property type="entry name" value="SUCCINATE--HYDROXYMETHYLGLUTARATE COA-TRANSFERASE"/>
    <property type="match status" value="1"/>
</dbReference>
<dbReference type="InterPro" id="IPR050483">
    <property type="entry name" value="CoA-transferase_III_domain"/>
</dbReference>
<dbReference type="Gene3D" id="3.40.50.10540">
    <property type="entry name" value="Crotonobetainyl-coa:carnitine coa-transferase, domain 1"/>
    <property type="match status" value="1"/>
</dbReference>
<dbReference type="RefSeq" id="WP_091997687.1">
    <property type="nucleotide sequence ID" value="NZ_FOUR01000001.1"/>
</dbReference>
<dbReference type="Pfam" id="PF02515">
    <property type="entry name" value="CoA_transf_3"/>
    <property type="match status" value="1"/>
</dbReference>
<organism evidence="2 3">
    <name type="scientific">Marinobacter pelagius</name>
    <dbReference type="NCBI Taxonomy" id="379482"/>
    <lineage>
        <taxon>Bacteria</taxon>
        <taxon>Pseudomonadati</taxon>
        <taxon>Pseudomonadota</taxon>
        <taxon>Gammaproteobacteria</taxon>
        <taxon>Pseudomonadales</taxon>
        <taxon>Marinobacteraceae</taxon>
        <taxon>Marinobacter</taxon>
    </lineage>
</organism>
<protein>
    <submittedName>
        <fullName evidence="2">Crotonobetainyl-CoA:carnitine CoA-transferase CaiB</fullName>
    </submittedName>
</protein>
<dbReference type="Proteomes" id="UP000199339">
    <property type="component" value="Unassembled WGS sequence"/>
</dbReference>
<gene>
    <name evidence="2" type="ORF">SAMN04487961_0223</name>
</gene>
<accession>A0A1I4QRK8</accession>
<dbReference type="Gene3D" id="3.30.1540.10">
    <property type="entry name" value="formyl-coa transferase, domain 3"/>
    <property type="match status" value="1"/>
</dbReference>
<evidence type="ECO:0000313" key="2">
    <source>
        <dbReference type="EMBL" id="SFM42671.1"/>
    </source>
</evidence>
<dbReference type="OrthoDB" id="9058532at2"/>
<evidence type="ECO:0000313" key="3">
    <source>
        <dbReference type="Proteomes" id="UP000199339"/>
    </source>
</evidence>
<dbReference type="InterPro" id="IPR023606">
    <property type="entry name" value="CoA-Trfase_III_dom_1_sf"/>
</dbReference>
<evidence type="ECO:0000256" key="1">
    <source>
        <dbReference type="ARBA" id="ARBA00022679"/>
    </source>
</evidence>
<dbReference type="InterPro" id="IPR003673">
    <property type="entry name" value="CoA-Trfase_fam_III"/>
</dbReference>
<dbReference type="AlphaFoldDB" id="A0A1I4QRK8"/>
<dbReference type="SUPFAM" id="SSF89796">
    <property type="entry name" value="CoA-transferase family III (CaiB/BaiF)"/>
    <property type="match status" value="1"/>
</dbReference>
<reference evidence="3" key="1">
    <citation type="submission" date="2016-10" db="EMBL/GenBank/DDBJ databases">
        <authorList>
            <person name="Varghese N."/>
            <person name="Submissions S."/>
        </authorList>
    </citation>
    <scope>NUCLEOTIDE SEQUENCE [LARGE SCALE GENOMIC DNA]</scope>
    <source>
        <strain evidence="3">CGMCC 1.6775</strain>
    </source>
</reference>
<dbReference type="EMBL" id="FOUR01000001">
    <property type="protein sequence ID" value="SFM42671.1"/>
    <property type="molecule type" value="Genomic_DNA"/>
</dbReference>
<dbReference type="PANTHER" id="PTHR48207">
    <property type="entry name" value="SUCCINATE--HYDROXYMETHYLGLUTARATE COA-TRANSFERASE"/>
    <property type="match status" value="1"/>
</dbReference>
<name>A0A1I4QRK8_9GAMM</name>
<keyword evidence="3" id="KW-1185">Reference proteome</keyword>
<dbReference type="GO" id="GO:0008410">
    <property type="term" value="F:CoA-transferase activity"/>
    <property type="evidence" value="ECO:0007669"/>
    <property type="project" value="TreeGrafter"/>
</dbReference>
<keyword evidence="1 2" id="KW-0808">Transferase</keyword>